<feature type="compositionally biased region" description="Low complexity" evidence="6">
    <location>
        <begin position="76"/>
        <end position="97"/>
    </location>
</feature>
<dbReference type="Gene3D" id="4.10.240.10">
    <property type="entry name" value="Zn(2)-C6 fungal-type DNA-binding domain"/>
    <property type="match status" value="1"/>
</dbReference>
<dbReference type="InterPro" id="IPR050815">
    <property type="entry name" value="TF_fung"/>
</dbReference>
<feature type="compositionally biased region" description="Low complexity" evidence="6">
    <location>
        <begin position="505"/>
        <end position="516"/>
    </location>
</feature>
<evidence type="ECO:0000256" key="3">
    <source>
        <dbReference type="ARBA" id="ARBA00023015"/>
    </source>
</evidence>
<dbReference type="Pfam" id="PF00172">
    <property type="entry name" value="Zn_clus"/>
    <property type="match status" value="1"/>
</dbReference>
<evidence type="ECO:0000256" key="6">
    <source>
        <dbReference type="SAM" id="MobiDB-lite"/>
    </source>
</evidence>
<feature type="region of interest" description="Disordered" evidence="6">
    <location>
        <begin position="500"/>
        <end position="522"/>
    </location>
</feature>
<dbReference type="STRING" id="2282107.A0A286UMI7"/>
<dbReference type="PRINTS" id="PR00755">
    <property type="entry name" value="AFLATOXINBRP"/>
</dbReference>
<reference evidence="8 9" key="1">
    <citation type="journal article" date="2017" name="Mol. Ecol.">
        <title>Comparative and population genomic landscape of Phellinus noxius: A hypervariable fungus causing root rot in trees.</title>
        <authorList>
            <person name="Chung C.L."/>
            <person name="Lee T.J."/>
            <person name="Akiba M."/>
            <person name="Lee H.H."/>
            <person name="Kuo T.H."/>
            <person name="Liu D."/>
            <person name="Ke H.M."/>
            <person name="Yokoi T."/>
            <person name="Roa M.B."/>
            <person name="Lu M.J."/>
            <person name="Chang Y.Y."/>
            <person name="Ann P.J."/>
            <person name="Tsai J.N."/>
            <person name="Chen C.Y."/>
            <person name="Tzean S.S."/>
            <person name="Ota Y."/>
            <person name="Hattori T."/>
            <person name="Sahashi N."/>
            <person name="Liou R.F."/>
            <person name="Kikuchi T."/>
            <person name="Tsai I.J."/>
        </authorList>
    </citation>
    <scope>NUCLEOTIDE SEQUENCE [LARGE SCALE GENOMIC DNA]</scope>
    <source>
        <strain evidence="8 9">FFPRI411160</strain>
    </source>
</reference>
<dbReference type="CDD" id="cd00067">
    <property type="entry name" value="GAL4"/>
    <property type="match status" value="1"/>
</dbReference>
<sequence>MDDDIVLGACSKPFPISSFRPTLERIDTDVPSIALGYERSSKTLSSEPSLLSSSYGNYSSVPGLCISHTMRNLRSRTSSITETSTSPLTPSSGPASPICEASEEATESDDEVDSEDAWNLIPYDISWGSSYYGYREGTLPGPDGKCIFLRSPTPLRFQRTGQACEKCRERKAKCSGTRPSCARCISRGLLCEYAPEPRKSILEESDKELIASSPSGCSSPPGHRRLLSINKGRVRSNTECGPREVRVRHANNSILRRRHSAVDMTCSSVSLRRVQRISPREIKASKLLTTDLEISNVQHDSTMPGLIGDTADDSNKTQPVGHSDRYSFLPLKETCLSSCFPFTPSIQITTDDNTGRRGEEQLESQSCNWAPCLPETSEVGDSTPKGKTENVVFSLGFNPQSVEHPENAEHTPPISLRSSSSMPDLGYAHHIHSAGSDNFSSISTSINGLGGSVGSTGFPGSSTGNIDLDCNVTSVPCDDSFHRMDVWPYESAMQTDIVQKNKQANSQSLSNSFSSINREKKN</sequence>
<dbReference type="AlphaFoldDB" id="A0A286UMI7"/>
<evidence type="ECO:0000256" key="1">
    <source>
        <dbReference type="ARBA" id="ARBA00004123"/>
    </source>
</evidence>
<dbReference type="Proteomes" id="UP000217199">
    <property type="component" value="Unassembled WGS sequence"/>
</dbReference>
<dbReference type="SMART" id="SM00066">
    <property type="entry name" value="GAL4"/>
    <property type="match status" value="1"/>
</dbReference>
<dbReference type="GO" id="GO:0008270">
    <property type="term" value="F:zinc ion binding"/>
    <property type="evidence" value="ECO:0007669"/>
    <property type="project" value="InterPro"/>
</dbReference>
<protein>
    <recommendedName>
        <fullName evidence="7">Zn(2)-C6 fungal-type domain-containing protein</fullName>
    </recommendedName>
</protein>
<feature type="compositionally biased region" description="Acidic residues" evidence="6">
    <location>
        <begin position="101"/>
        <end position="114"/>
    </location>
</feature>
<dbReference type="InParanoid" id="A0A286UMI7"/>
<proteinExistence type="predicted"/>
<keyword evidence="9" id="KW-1185">Reference proteome</keyword>
<dbReference type="GO" id="GO:0005634">
    <property type="term" value="C:nucleus"/>
    <property type="evidence" value="ECO:0007669"/>
    <property type="project" value="UniProtKB-SubCell"/>
</dbReference>
<gene>
    <name evidence="8" type="ORF">PNOK_0329200</name>
</gene>
<dbReference type="InterPro" id="IPR036864">
    <property type="entry name" value="Zn2-C6_fun-type_DNA-bd_sf"/>
</dbReference>
<feature type="compositionally biased region" description="Low complexity" evidence="6">
    <location>
        <begin position="212"/>
        <end position="221"/>
    </location>
</feature>
<dbReference type="GO" id="GO:0000981">
    <property type="term" value="F:DNA-binding transcription factor activity, RNA polymerase II-specific"/>
    <property type="evidence" value="ECO:0007669"/>
    <property type="project" value="InterPro"/>
</dbReference>
<dbReference type="PANTHER" id="PTHR47338">
    <property type="entry name" value="ZN(II)2CYS6 TRANSCRIPTION FACTOR (EUROFUNG)-RELATED"/>
    <property type="match status" value="1"/>
</dbReference>
<keyword evidence="3" id="KW-0805">Transcription regulation</keyword>
<dbReference type="EMBL" id="NBII01000003">
    <property type="protein sequence ID" value="PAV20665.1"/>
    <property type="molecule type" value="Genomic_DNA"/>
</dbReference>
<evidence type="ECO:0000313" key="8">
    <source>
        <dbReference type="EMBL" id="PAV20665.1"/>
    </source>
</evidence>
<feature type="region of interest" description="Disordered" evidence="6">
    <location>
        <begin position="211"/>
        <end position="231"/>
    </location>
</feature>
<dbReference type="SUPFAM" id="SSF57701">
    <property type="entry name" value="Zn2/Cys6 DNA-binding domain"/>
    <property type="match status" value="1"/>
</dbReference>
<evidence type="ECO:0000256" key="2">
    <source>
        <dbReference type="ARBA" id="ARBA00022723"/>
    </source>
</evidence>
<dbReference type="PROSITE" id="PS50048">
    <property type="entry name" value="ZN2_CY6_FUNGAL_2"/>
    <property type="match status" value="1"/>
</dbReference>
<evidence type="ECO:0000256" key="5">
    <source>
        <dbReference type="ARBA" id="ARBA00023242"/>
    </source>
</evidence>
<keyword evidence="2" id="KW-0479">Metal-binding</keyword>
<organism evidence="8 9">
    <name type="scientific">Pyrrhoderma noxium</name>
    <dbReference type="NCBI Taxonomy" id="2282107"/>
    <lineage>
        <taxon>Eukaryota</taxon>
        <taxon>Fungi</taxon>
        <taxon>Dikarya</taxon>
        <taxon>Basidiomycota</taxon>
        <taxon>Agaricomycotina</taxon>
        <taxon>Agaricomycetes</taxon>
        <taxon>Hymenochaetales</taxon>
        <taxon>Hymenochaetaceae</taxon>
        <taxon>Pyrrhoderma</taxon>
    </lineage>
</organism>
<dbReference type="OrthoDB" id="2441642at2759"/>
<name>A0A286UMI7_9AGAM</name>
<dbReference type="PROSITE" id="PS00463">
    <property type="entry name" value="ZN2_CY6_FUNGAL_1"/>
    <property type="match status" value="1"/>
</dbReference>
<feature type="domain" description="Zn(2)-C6 fungal-type" evidence="7">
    <location>
        <begin position="163"/>
        <end position="193"/>
    </location>
</feature>
<accession>A0A286UMI7</accession>
<comment type="caution">
    <text evidence="8">The sequence shown here is derived from an EMBL/GenBank/DDBJ whole genome shotgun (WGS) entry which is preliminary data.</text>
</comment>
<keyword evidence="5" id="KW-0539">Nucleus</keyword>
<feature type="region of interest" description="Disordered" evidence="6">
    <location>
        <begin position="76"/>
        <end position="114"/>
    </location>
</feature>
<dbReference type="PANTHER" id="PTHR47338:SF5">
    <property type="entry name" value="ZN(II)2CYS6 TRANSCRIPTION FACTOR (EUROFUNG)"/>
    <property type="match status" value="1"/>
</dbReference>
<keyword evidence="4" id="KW-0804">Transcription</keyword>
<evidence type="ECO:0000256" key="4">
    <source>
        <dbReference type="ARBA" id="ARBA00023163"/>
    </source>
</evidence>
<evidence type="ECO:0000259" key="7">
    <source>
        <dbReference type="PROSITE" id="PS50048"/>
    </source>
</evidence>
<dbReference type="InterPro" id="IPR001138">
    <property type="entry name" value="Zn2Cys6_DnaBD"/>
</dbReference>
<evidence type="ECO:0000313" key="9">
    <source>
        <dbReference type="Proteomes" id="UP000217199"/>
    </source>
</evidence>
<comment type="subcellular location">
    <subcellularLocation>
        <location evidence="1">Nucleus</location>
    </subcellularLocation>
</comment>